<dbReference type="EMBL" id="MU266568">
    <property type="protein sequence ID" value="KAH7920629.1"/>
    <property type="molecule type" value="Genomic_DNA"/>
</dbReference>
<protein>
    <submittedName>
        <fullName evidence="1">Uncharacterized protein</fullName>
    </submittedName>
</protein>
<gene>
    <name evidence="1" type="ORF">BV22DRAFT_790217</name>
</gene>
<evidence type="ECO:0000313" key="1">
    <source>
        <dbReference type="EMBL" id="KAH7920629.1"/>
    </source>
</evidence>
<name>A0ACB8B5U8_9AGAM</name>
<organism evidence="1 2">
    <name type="scientific">Leucogyrophana mollusca</name>
    <dbReference type="NCBI Taxonomy" id="85980"/>
    <lineage>
        <taxon>Eukaryota</taxon>
        <taxon>Fungi</taxon>
        <taxon>Dikarya</taxon>
        <taxon>Basidiomycota</taxon>
        <taxon>Agaricomycotina</taxon>
        <taxon>Agaricomycetes</taxon>
        <taxon>Agaricomycetidae</taxon>
        <taxon>Boletales</taxon>
        <taxon>Boletales incertae sedis</taxon>
        <taxon>Leucogyrophana</taxon>
    </lineage>
</organism>
<reference evidence="1" key="1">
    <citation type="journal article" date="2021" name="New Phytol.">
        <title>Evolutionary innovations through gain and loss of genes in the ectomycorrhizal Boletales.</title>
        <authorList>
            <person name="Wu G."/>
            <person name="Miyauchi S."/>
            <person name="Morin E."/>
            <person name="Kuo A."/>
            <person name="Drula E."/>
            <person name="Varga T."/>
            <person name="Kohler A."/>
            <person name="Feng B."/>
            <person name="Cao Y."/>
            <person name="Lipzen A."/>
            <person name="Daum C."/>
            <person name="Hundley H."/>
            <person name="Pangilinan J."/>
            <person name="Johnson J."/>
            <person name="Barry K."/>
            <person name="LaButti K."/>
            <person name="Ng V."/>
            <person name="Ahrendt S."/>
            <person name="Min B."/>
            <person name="Choi I.G."/>
            <person name="Park H."/>
            <person name="Plett J.M."/>
            <person name="Magnuson J."/>
            <person name="Spatafora J.W."/>
            <person name="Nagy L.G."/>
            <person name="Henrissat B."/>
            <person name="Grigoriev I.V."/>
            <person name="Yang Z.L."/>
            <person name="Xu J."/>
            <person name="Martin F.M."/>
        </authorList>
    </citation>
    <scope>NUCLEOTIDE SEQUENCE</scope>
    <source>
        <strain evidence="1">KUC20120723A-06</strain>
    </source>
</reference>
<dbReference type="Proteomes" id="UP000790709">
    <property type="component" value="Unassembled WGS sequence"/>
</dbReference>
<keyword evidence="2" id="KW-1185">Reference proteome</keyword>
<proteinExistence type="predicted"/>
<sequence length="133" mass="15316">MNLNVLMDAKDLYIDGFLPCQPRMRCDCKGEARHYTRTQRPPGYFLIDFGTSHPYDASNTDPLEYHIWGDNTVPGFQKSNPPCNPFPPTFTTSASCRWDDFSPPANTVNGPVNRRRRDSSTWNYSWGTWCKVM</sequence>
<evidence type="ECO:0000313" key="2">
    <source>
        <dbReference type="Proteomes" id="UP000790709"/>
    </source>
</evidence>
<accession>A0ACB8B5U8</accession>
<comment type="caution">
    <text evidence="1">The sequence shown here is derived from an EMBL/GenBank/DDBJ whole genome shotgun (WGS) entry which is preliminary data.</text>
</comment>